<keyword evidence="5" id="KW-0472">Membrane</keyword>
<gene>
    <name evidence="7" type="ORF">Voc01_072320</name>
</gene>
<dbReference type="SMART" id="SM00382">
    <property type="entry name" value="AAA"/>
    <property type="match status" value="1"/>
</dbReference>
<evidence type="ECO:0000256" key="2">
    <source>
        <dbReference type="ARBA" id="ARBA00022840"/>
    </source>
</evidence>
<feature type="compositionally biased region" description="Low complexity" evidence="4">
    <location>
        <begin position="135"/>
        <end position="166"/>
    </location>
</feature>
<sequence>MVGIRPETVSLSYLGATIDIVDPEALFSAARQGRLTLLHEADLPAPVTALGLTLSPEPDGSAFRLTGSVTAVPRRPFTRPEDLGHAMLPATAVAMLLGGVAGLVTLTVLGYAAYRDRRERREAALREAAAREAAAYSAAGRSPVGNPAAGNPAAGNPAAGSPAAGRAGRGGTRHALPGSGWRGGTTAPDGTWWPGDPHAPSGPDRPGGATTWGGPGKPAGTVRSAEQSAEQPAEQPAAGTVVDADTGMVATLAATGPRTLTVSATVPAALADAGQLAAFTRILLTVAVRMSNAGDDADFWTGRRIRLSRYPGGRSILPGSDVLRLDQIGGMDHVVAQLREVADSFNHPAAMARWGTRRPQGLLFYGPPGTGKTTLAKALAAEIGGRLREVRTPDILNKWVGSSERNIKEIFAEARRYRTPTVLLFDEFDSIISYVGAPDHSADQMVNSVAGIFKQEMNTLIAENPNVIVVATTNFPDKVDESLIRSGRFDVKLSVPLPSATGRAQILTGMLRQLIADHETDGFRMFADDVNVVELANVTPGMTGADLRELLRRVRMAKAMAEARYGAASPITQRDLLDALAGMRRHI</sequence>
<feature type="domain" description="AAA+ ATPase" evidence="6">
    <location>
        <begin position="358"/>
        <end position="499"/>
    </location>
</feature>
<dbReference type="PROSITE" id="PS00674">
    <property type="entry name" value="AAA"/>
    <property type="match status" value="1"/>
</dbReference>
<keyword evidence="1 3" id="KW-0547">Nucleotide-binding</keyword>
<feature type="transmembrane region" description="Helical" evidence="5">
    <location>
        <begin position="86"/>
        <end position="114"/>
    </location>
</feature>
<dbReference type="SUPFAM" id="SSF52540">
    <property type="entry name" value="P-loop containing nucleoside triphosphate hydrolases"/>
    <property type="match status" value="1"/>
</dbReference>
<reference evidence="7" key="1">
    <citation type="submission" date="2021-01" db="EMBL/GenBank/DDBJ databases">
        <title>Whole genome shotgun sequence of Virgisporangium ochraceum NBRC 16418.</title>
        <authorList>
            <person name="Komaki H."/>
            <person name="Tamura T."/>
        </authorList>
    </citation>
    <scope>NUCLEOTIDE SEQUENCE</scope>
    <source>
        <strain evidence="7">NBRC 16418</strain>
    </source>
</reference>
<dbReference type="InterPro" id="IPR027417">
    <property type="entry name" value="P-loop_NTPase"/>
</dbReference>
<dbReference type="Gene3D" id="3.40.50.300">
    <property type="entry name" value="P-loop containing nucleotide triphosphate hydrolases"/>
    <property type="match status" value="1"/>
</dbReference>
<keyword evidence="2 3" id="KW-0067">ATP-binding</keyword>
<evidence type="ECO:0000256" key="3">
    <source>
        <dbReference type="RuleBase" id="RU003651"/>
    </source>
</evidence>
<dbReference type="PANTHER" id="PTHR23077:SF171">
    <property type="entry name" value="NUCLEAR VALOSIN-CONTAINING PROTEIN-LIKE"/>
    <property type="match status" value="1"/>
</dbReference>
<dbReference type="InterPro" id="IPR003960">
    <property type="entry name" value="ATPase_AAA_CS"/>
</dbReference>
<dbReference type="RefSeq" id="WP_239160721.1">
    <property type="nucleotide sequence ID" value="NZ_BOPH01000098.1"/>
</dbReference>
<dbReference type="AlphaFoldDB" id="A0A8J4A1X0"/>
<accession>A0A8J4A1X0</accession>
<dbReference type="Gene3D" id="1.10.8.60">
    <property type="match status" value="1"/>
</dbReference>
<dbReference type="GO" id="GO:0016887">
    <property type="term" value="F:ATP hydrolysis activity"/>
    <property type="evidence" value="ECO:0007669"/>
    <property type="project" value="InterPro"/>
</dbReference>
<protein>
    <recommendedName>
        <fullName evidence="6">AAA+ ATPase domain-containing protein</fullName>
    </recommendedName>
</protein>
<dbReference type="InterPro" id="IPR001270">
    <property type="entry name" value="ClpA/B"/>
</dbReference>
<keyword evidence="5" id="KW-0812">Transmembrane</keyword>
<evidence type="ECO:0000313" key="7">
    <source>
        <dbReference type="EMBL" id="GIJ72315.1"/>
    </source>
</evidence>
<dbReference type="InterPro" id="IPR050168">
    <property type="entry name" value="AAA_ATPase_domain"/>
</dbReference>
<evidence type="ECO:0000256" key="1">
    <source>
        <dbReference type="ARBA" id="ARBA00022741"/>
    </source>
</evidence>
<dbReference type="InterPro" id="IPR003959">
    <property type="entry name" value="ATPase_AAA_core"/>
</dbReference>
<evidence type="ECO:0000256" key="4">
    <source>
        <dbReference type="SAM" id="MobiDB-lite"/>
    </source>
</evidence>
<name>A0A8J4A1X0_9ACTN</name>
<dbReference type="PRINTS" id="PR00300">
    <property type="entry name" value="CLPPROTEASEA"/>
</dbReference>
<proteinExistence type="inferred from homology"/>
<feature type="region of interest" description="Disordered" evidence="4">
    <location>
        <begin position="135"/>
        <end position="239"/>
    </location>
</feature>
<evidence type="ECO:0000256" key="5">
    <source>
        <dbReference type="SAM" id="Phobius"/>
    </source>
</evidence>
<evidence type="ECO:0000259" key="6">
    <source>
        <dbReference type="SMART" id="SM00382"/>
    </source>
</evidence>
<comment type="similarity">
    <text evidence="3">Belongs to the AAA ATPase family.</text>
</comment>
<dbReference type="GO" id="GO:0005524">
    <property type="term" value="F:ATP binding"/>
    <property type="evidence" value="ECO:0007669"/>
    <property type="project" value="UniProtKB-KW"/>
</dbReference>
<evidence type="ECO:0000313" key="8">
    <source>
        <dbReference type="Proteomes" id="UP000635606"/>
    </source>
</evidence>
<comment type="caution">
    <text evidence="7">The sequence shown here is derived from an EMBL/GenBank/DDBJ whole genome shotgun (WGS) entry which is preliminary data.</text>
</comment>
<feature type="compositionally biased region" description="Low complexity" evidence="4">
    <location>
        <begin position="224"/>
        <end position="238"/>
    </location>
</feature>
<keyword evidence="8" id="KW-1185">Reference proteome</keyword>
<dbReference type="PANTHER" id="PTHR23077">
    <property type="entry name" value="AAA-FAMILY ATPASE"/>
    <property type="match status" value="1"/>
</dbReference>
<dbReference type="EMBL" id="BOPH01000098">
    <property type="protein sequence ID" value="GIJ72315.1"/>
    <property type="molecule type" value="Genomic_DNA"/>
</dbReference>
<dbReference type="Proteomes" id="UP000635606">
    <property type="component" value="Unassembled WGS sequence"/>
</dbReference>
<dbReference type="InterPro" id="IPR003593">
    <property type="entry name" value="AAA+_ATPase"/>
</dbReference>
<keyword evidence="5" id="KW-1133">Transmembrane helix</keyword>
<dbReference type="Pfam" id="PF00004">
    <property type="entry name" value="AAA"/>
    <property type="match status" value="1"/>
</dbReference>
<organism evidence="7 8">
    <name type="scientific">Virgisporangium ochraceum</name>
    <dbReference type="NCBI Taxonomy" id="65505"/>
    <lineage>
        <taxon>Bacteria</taxon>
        <taxon>Bacillati</taxon>
        <taxon>Actinomycetota</taxon>
        <taxon>Actinomycetes</taxon>
        <taxon>Micromonosporales</taxon>
        <taxon>Micromonosporaceae</taxon>
        <taxon>Virgisporangium</taxon>
    </lineage>
</organism>